<feature type="non-terminal residue" evidence="1">
    <location>
        <position position="63"/>
    </location>
</feature>
<dbReference type="EMBL" id="ML211107">
    <property type="protein sequence ID" value="TFK88568.1"/>
    <property type="molecule type" value="Genomic_DNA"/>
</dbReference>
<reference evidence="1 2" key="1">
    <citation type="journal article" date="2019" name="Nat. Ecol. Evol.">
        <title>Megaphylogeny resolves global patterns of mushroom evolution.</title>
        <authorList>
            <person name="Varga T."/>
            <person name="Krizsan K."/>
            <person name="Foldi C."/>
            <person name="Dima B."/>
            <person name="Sanchez-Garcia M."/>
            <person name="Sanchez-Ramirez S."/>
            <person name="Szollosi G.J."/>
            <person name="Szarkandi J.G."/>
            <person name="Papp V."/>
            <person name="Albert L."/>
            <person name="Andreopoulos W."/>
            <person name="Angelini C."/>
            <person name="Antonin V."/>
            <person name="Barry K.W."/>
            <person name="Bougher N.L."/>
            <person name="Buchanan P."/>
            <person name="Buyck B."/>
            <person name="Bense V."/>
            <person name="Catcheside P."/>
            <person name="Chovatia M."/>
            <person name="Cooper J."/>
            <person name="Damon W."/>
            <person name="Desjardin D."/>
            <person name="Finy P."/>
            <person name="Geml J."/>
            <person name="Haridas S."/>
            <person name="Hughes K."/>
            <person name="Justo A."/>
            <person name="Karasinski D."/>
            <person name="Kautmanova I."/>
            <person name="Kiss B."/>
            <person name="Kocsube S."/>
            <person name="Kotiranta H."/>
            <person name="LaButti K.M."/>
            <person name="Lechner B.E."/>
            <person name="Liimatainen K."/>
            <person name="Lipzen A."/>
            <person name="Lukacs Z."/>
            <person name="Mihaltcheva S."/>
            <person name="Morgado L.N."/>
            <person name="Niskanen T."/>
            <person name="Noordeloos M.E."/>
            <person name="Ohm R.A."/>
            <person name="Ortiz-Santana B."/>
            <person name="Ovrebo C."/>
            <person name="Racz N."/>
            <person name="Riley R."/>
            <person name="Savchenko A."/>
            <person name="Shiryaev A."/>
            <person name="Soop K."/>
            <person name="Spirin V."/>
            <person name="Szebenyi C."/>
            <person name="Tomsovsky M."/>
            <person name="Tulloss R.E."/>
            <person name="Uehling J."/>
            <person name="Grigoriev I.V."/>
            <person name="Vagvolgyi C."/>
            <person name="Papp T."/>
            <person name="Martin F.M."/>
            <person name="Miettinen O."/>
            <person name="Hibbett D.S."/>
            <person name="Nagy L.G."/>
        </authorList>
    </citation>
    <scope>NUCLEOTIDE SEQUENCE [LARGE SCALE GENOMIC DNA]</scope>
    <source>
        <strain evidence="1 2">HHB13444</strain>
    </source>
</reference>
<feature type="non-terminal residue" evidence="1">
    <location>
        <position position="1"/>
    </location>
</feature>
<dbReference type="InParanoid" id="A0A5C3PJN9"/>
<proteinExistence type="predicted"/>
<dbReference type="Proteomes" id="UP000308197">
    <property type="component" value="Unassembled WGS sequence"/>
</dbReference>
<evidence type="ECO:0000313" key="2">
    <source>
        <dbReference type="Proteomes" id="UP000308197"/>
    </source>
</evidence>
<gene>
    <name evidence="1" type="ORF">K466DRAFT_448646</name>
</gene>
<accession>A0A5C3PJN9</accession>
<name>A0A5C3PJN9_9APHY</name>
<keyword evidence="2" id="KW-1185">Reference proteome</keyword>
<protein>
    <submittedName>
        <fullName evidence="1">Uncharacterized protein</fullName>
    </submittedName>
</protein>
<evidence type="ECO:0000313" key="1">
    <source>
        <dbReference type="EMBL" id="TFK88568.1"/>
    </source>
</evidence>
<sequence>VFERIYDATESFKAKADMSVVHPARLHVGDVVLMECFVVRAQTTSSWTLSFHPYAISLLARAP</sequence>
<dbReference type="AlphaFoldDB" id="A0A5C3PJN9"/>
<organism evidence="1 2">
    <name type="scientific">Polyporus arcularius HHB13444</name>
    <dbReference type="NCBI Taxonomy" id="1314778"/>
    <lineage>
        <taxon>Eukaryota</taxon>
        <taxon>Fungi</taxon>
        <taxon>Dikarya</taxon>
        <taxon>Basidiomycota</taxon>
        <taxon>Agaricomycotina</taxon>
        <taxon>Agaricomycetes</taxon>
        <taxon>Polyporales</taxon>
        <taxon>Polyporaceae</taxon>
        <taxon>Polyporus</taxon>
    </lineage>
</organism>